<dbReference type="RefSeq" id="WP_091272390.1">
    <property type="nucleotide sequence ID" value="NZ_FAOZ01000003.1"/>
</dbReference>
<dbReference type="InterPro" id="IPR003673">
    <property type="entry name" value="CoA-Trfase_fam_III"/>
</dbReference>
<dbReference type="InterPro" id="IPR044855">
    <property type="entry name" value="CoA-Trfase_III_dom3_sf"/>
</dbReference>
<keyword evidence="1 3" id="KW-0808">Transferase</keyword>
<dbReference type="Pfam" id="PF02515">
    <property type="entry name" value="CoA_transf_3"/>
    <property type="match status" value="1"/>
</dbReference>
<evidence type="ECO:0000313" key="4">
    <source>
        <dbReference type="Proteomes" id="UP000198802"/>
    </source>
</evidence>
<gene>
    <name evidence="3" type="ORF">Ga0074812_103154</name>
</gene>
<dbReference type="InterPro" id="IPR023606">
    <property type="entry name" value="CoA-Trfase_III_dom_1_sf"/>
</dbReference>
<dbReference type="PANTHER" id="PTHR48207:SF4">
    <property type="entry name" value="BLL6097 PROTEIN"/>
    <property type="match status" value="1"/>
</dbReference>
<feature type="region of interest" description="Disordered" evidence="2">
    <location>
        <begin position="394"/>
        <end position="447"/>
    </location>
</feature>
<dbReference type="AlphaFoldDB" id="A0A0S4QIQ1"/>
<dbReference type="Gene3D" id="3.30.1540.10">
    <property type="entry name" value="formyl-coa transferase, domain 3"/>
    <property type="match status" value="1"/>
</dbReference>
<protein>
    <submittedName>
        <fullName evidence="3">Crotonobetainyl-CoA:carnitine CoA-transferase CaiB</fullName>
    </submittedName>
</protein>
<dbReference type="SUPFAM" id="SSF89796">
    <property type="entry name" value="CoA-transferase family III (CaiB/BaiF)"/>
    <property type="match status" value="1"/>
</dbReference>
<proteinExistence type="predicted"/>
<dbReference type="EMBL" id="FAOZ01000003">
    <property type="protein sequence ID" value="CUU54664.1"/>
    <property type="molecule type" value="Genomic_DNA"/>
</dbReference>
<dbReference type="Gene3D" id="3.40.50.10540">
    <property type="entry name" value="Crotonobetainyl-coa:carnitine coa-transferase, domain 1"/>
    <property type="match status" value="1"/>
</dbReference>
<reference evidence="4" key="1">
    <citation type="submission" date="2015-11" db="EMBL/GenBank/DDBJ databases">
        <authorList>
            <person name="Varghese N."/>
        </authorList>
    </citation>
    <scope>NUCLEOTIDE SEQUENCE [LARGE SCALE GENOMIC DNA]</scope>
    <source>
        <strain evidence="4">DSM 45899</strain>
    </source>
</reference>
<dbReference type="GO" id="GO:0008410">
    <property type="term" value="F:CoA-transferase activity"/>
    <property type="evidence" value="ECO:0007669"/>
    <property type="project" value="TreeGrafter"/>
</dbReference>
<organism evidence="3 4">
    <name type="scientific">Parafrankia irregularis</name>
    <dbReference type="NCBI Taxonomy" id="795642"/>
    <lineage>
        <taxon>Bacteria</taxon>
        <taxon>Bacillati</taxon>
        <taxon>Actinomycetota</taxon>
        <taxon>Actinomycetes</taxon>
        <taxon>Frankiales</taxon>
        <taxon>Frankiaceae</taxon>
        <taxon>Parafrankia</taxon>
    </lineage>
</organism>
<name>A0A0S4QIQ1_9ACTN</name>
<dbReference type="Proteomes" id="UP000198802">
    <property type="component" value="Unassembled WGS sequence"/>
</dbReference>
<evidence type="ECO:0000313" key="3">
    <source>
        <dbReference type="EMBL" id="CUU54664.1"/>
    </source>
</evidence>
<dbReference type="InterPro" id="IPR050483">
    <property type="entry name" value="CoA-transferase_III_domain"/>
</dbReference>
<dbReference type="PANTHER" id="PTHR48207">
    <property type="entry name" value="SUCCINATE--HYDROXYMETHYLGLUTARATE COA-TRANSFERASE"/>
    <property type="match status" value="1"/>
</dbReference>
<keyword evidence="4" id="KW-1185">Reference proteome</keyword>
<evidence type="ECO:0000256" key="2">
    <source>
        <dbReference type="SAM" id="MobiDB-lite"/>
    </source>
</evidence>
<evidence type="ECO:0000256" key="1">
    <source>
        <dbReference type="ARBA" id="ARBA00022679"/>
    </source>
</evidence>
<sequence length="447" mass="47632">MKARSCSEGTDGGPRHSGPLAGIRVIDLTAMVMGPYCTQIMADMGADVIKIEPPAGDNTRFISVGPEPGMAGVFVNVNRGKRSVVLDLRSPEGGDALRELVRGADVFIHSMRAKAVTKLGFGYESVAAINPSIVYTNCYGYGRRGPDANLTAYDDTIQAECGIPFAQEQLTGEASYVGTIMADKVAGLTALWATMMALFHRARTGEGQEVEVAMFETMASFMLVEHANGAMFSPALGPAVYPRAVAPNRRPHRTSDGYISVLVYNDKQWAAFVNAVKPPWAGEHLATLEQRARQIDNVYALLGETFREHTTQYWLDLLRSLDVPAAPVRSLDELFDNPHLDAVGFFETVDGDLGPVRFPGSPAWFSRTPGRVAGPAPRLGAHTREILDDLELGTAPATAPGTASPHAAAPHAAAPNVDLPAQPAQSTQPAQSAQPAQPTQSAQSDGG</sequence>
<accession>A0A0S4QIQ1</accession>